<keyword evidence="1" id="KW-0812">Transmembrane</keyword>
<evidence type="ECO:0000313" key="2">
    <source>
        <dbReference type="EMBL" id="PJJ48788.1"/>
    </source>
</evidence>
<dbReference type="Pfam" id="PF03929">
    <property type="entry name" value="PepSY_TM"/>
    <property type="match status" value="1"/>
</dbReference>
<keyword evidence="1" id="KW-1133">Transmembrane helix</keyword>
<protein>
    <submittedName>
        <fullName evidence="2">Putative iron-regulated membrane protein</fullName>
    </submittedName>
</protein>
<name>A0A2M9ASV8_9BACT</name>
<feature type="transmembrane region" description="Helical" evidence="1">
    <location>
        <begin position="193"/>
        <end position="213"/>
    </location>
</feature>
<sequence>MTTFRKAVGTLHLWLGLSTGLVVFIVSLTGAIFTFQDEIRDATQAWRKVEVPAQPTELLLPSRLQAVVEHNHPGLKPAFFMLMGPDRSAVLYTTDKQGTYFATALNPYTGQELGHLDLRKDFFSIIQALHMYLLLPEEIGGTVVGISVLVFVVMLITGIILWWPKRKTDRKRSFTIKWGARWRRVNYDLHNVLGFYAASIALILALTGLMMSFEWVMKSVYFVSNAGQEYPAEKTPPTVDTLQTVAAAPQPVADVLYQQIRRGSPAAKMIFLGLPTSPKQPVYSIAYERALYYYHRDEYYFHPVSGQLLKSIPHSSKSNGQKMADVNYDLHTGQVLGLGGKILAFLGSLISASLPVTGFMVWWGRRKKPKKQRSKAATV</sequence>
<dbReference type="OrthoDB" id="111691at2"/>
<dbReference type="PANTHER" id="PTHR34219">
    <property type="entry name" value="IRON-REGULATED INNER MEMBRANE PROTEIN-RELATED"/>
    <property type="match status" value="1"/>
</dbReference>
<organism evidence="2 3">
    <name type="scientific">Hymenobacter chitinivorans DSM 11115</name>
    <dbReference type="NCBI Taxonomy" id="1121954"/>
    <lineage>
        <taxon>Bacteria</taxon>
        <taxon>Pseudomonadati</taxon>
        <taxon>Bacteroidota</taxon>
        <taxon>Cytophagia</taxon>
        <taxon>Cytophagales</taxon>
        <taxon>Hymenobacteraceae</taxon>
        <taxon>Hymenobacter</taxon>
    </lineage>
</organism>
<evidence type="ECO:0000313" key="3">
    <source>
        <dbReference type="Proteomes" id="UP000228535"/>
    </source>
</evidence>
<dbReference type="InterPro" id="IPR005625">
    <property type="entry name" value="PepSY-ass_TM"/>
</dbReference>
<evidence type="ECO:0000256" key="1">
    <source>
        <dbReference type="SAM" id="Phobius"/>
    </source>
</evidence>
<feature type="transmembrane region" description="Helical" evidence="1">
    <location>
        <begin position="342"/>
        <end position="363"/>
    </location>
</feature>
<dbReference type="EMBL" id="PGFA01000004">
    <property type="protein sequence ID" value="PJJ48788.1"/>
    <property type="molecule type" value="Genomic_DNA"/>
</dbReference>
<proteinExistence type="predicted"/>
<comment type="caution">
    <text evidence="2">The sequence shown here is derived from an EMBL/GenBank/DDBJ whole genome shotgun (WGS) entry which is preliminary data.</text>
</comment>
<reference evidence="2 3" key="1">
    <citation type="submission" date="2017-11" db="EMBL/GenBank/DDBJ databases">
        <title>Genomic Encyclopedia of Archaeal and Bacterial Type Strains, Phase II (KMG-II): From Individual Species to Whole Genera.</title>
        <authorList>
            <person name="Goeker M."/>
        </authorList>
    </citation>
    <scope>NUCLEOTIDE SEQUENCE [LARGE SCALE GENOMIC DNA]</scope>
    <source>
        <strain evidence="2 3">DSM 11115</strain>
    </source>
</reference>
<feature type="transmembrane region" description="Helical" evidence="1">
    <location>
        <begin position="139"/>
        <end position="163"/>
    </location>
</feature>
<dbReference type="RefSeq" id="WP_100338710.1">
    <property type="nucleotide sequence ID" value="NZ_PGFA01000004.1"/>
</dbReference>
<gene>
    <name evidence="2" type="ORF">CLV45_4498</name>
</gene>
<accession>A0A2M9ASV8</accession>
<feature type="transmembrane region" description="Helical" evidence="1">
    <location>
        <begin position="12"/>
        <end position="33"/>
    </location>
</feature>
<keyword evidence="1" id="KW-0472">Membrane</keyword>
<dbReference type="Proteomes" id="UP000228535">
    <property type="component" value="Unassembled WGS sequence"/>
</dbReference>
<keyword evidence="3" id="KW-1185">Reference proteome</keyword>
<dbReference type="PANTHER" id="PTHR34219:SF3">
    <property type="entry name" value="BLL7967 PROTEIN"/>
    <property type="match status" value="1"/>
</dbReference>
<dbReference type="AlphaFoldDB" id="A0A2M9ASV8"/>